<reference evidence="15" key="2">
    <citation type="submission" date="2021-03" db="UniProtKB">
        <authorList>
            <consortium name="Ensembl"/>
        </authorList>
    </citation>
    <scope>IDENTIFICATION</scope>
</reference>
<evidence type="ECO:0000313" key="18">
    <source>
        <dbReference type="Xenbase" id="XB-GENE-29099471"/>
    </source>
</evidence>
<evidence type="ECO:0000256" key="13">
    <source>
        <dbReference type="SAM" id="MobiDB-lite"/>
    </source>
</evidence>
<dbReference type="GO" id="GO:0005634">
    <property type="term" value="C:nucleus"/>
    <property type="evidence" value="ECO:0007669"/>
    <property type="project" value="UniProtKB-UniRule"/>
</dbReference>
<dbReference type="InterPro" id="IPR052856">
    <property type="entry name" value="SOX30_TF"/>
</dbReference>
<gene>
    <name evidence="15 17 18" type="primary">sox30</name>
</gene>
<evidence type="ECO:0000256" key="1">
    <source>
        <dbReference type="ARBA" id="ARBA00004496"/>
    </source>
</evidence>
<dbReference type="KEGG" id="xtr:116409471"/>
<comment type="function">
    <text evidence="9">Acts both as a transcriptional activator and a repressor. Binds to the DNA sequence 5'-ACAAT-3' and shows a preference for guanine residues surrounding this core motif. Binds to its own promoter and activates its own transcription. Required to activate the expression of postmeiotic genes involved in spermiogenesis. Binds to the promoter region of CTNNB1 and represses its transcription which leads to inhibition of Wnt signaling. Also inhibits Wnt signaling by binding to the CTNNB1 protein, preventing interaction of CTNNB1 with TCF7L2/TCF4.</text>
</comment>
<dbReference type="RefSeq" id="XP_031753986.1">
    <property type="nucleotide sequence ID" value="XM_031898126.1"/>
</dbReference>
<dbReference type="CDD" id="cd22033">
    <property type="entry name" value="HMG-box_SoxH_SOX30"/>
    <property type="match status" value="1"/>
</dbReference>
<dbReference type="SUPFAM" id="SSF47095">
    <property type="entry name" value="HMG-box"/>
    <property type="match status" value="1"/>
</dbReference>
<dbReference type="OMA" id="MASHIFD"/>
<dbReference type="PANTHER" id="PTHR47279:SF1">
    <property type="entry name" value="TRANSCRIPTION FACTOR SOX-30"/>
    <property type="match status" value="1"/>
</dbReference>
<proteinExistence type="predicted"/>
<feature type="region of interest" description="Disordered" evidence="13">
    <location>
        <begin position="155"/>
        <end position="186"/>
    </location>
</feature>
<comment type="subunit">
    <text evidence="10">Interacts with CTNNB1, competitively inhibiting CTNNB1-TCF7L2/TCF4 interaction.</text>
</comment>
<feature type="domain" description="HMG box" evidence="14">
    <location>
        <begin position="43"/>
        <end position="111"/>
    </location>
</feature>
<dbReference type="GO" id="GO:0001228">
    <property type="term" value="F:DNA-binding transcription activator activity, RNA polymerase II-specific"/>
    <property type="evidence" value="ECO:0007669"/>
    <property type="project" value="UniProtKB-ARBA"/>
</dbReference>
<evidence type="ECO:0000256" key="10">
    <source>
        <dbReference type="ARBA" id="ARBA00063959"/>
    </source>
</evidence>
<evidence type="ECO:0000313" key="15">
    <source>
        <dbReference type="Ensembl" id="ENSXETP00000113563"/>
    </source>
</evidence>
<reference evidence="15" key="1">
    <citation type="journal article" date="2010" name="Science">
        <title>The genome of the Western clawed frog Xenopus tropicalis.</title>
        <authorList>
            <person name="Hellsten U."/>
            <person name="Harland R.M."/>
            <person name="Gilchrist M.J."/>
            <person name="Hendrix D."/>
            <person name="Jurka J."/>
            <person name="Kapitonov V."/>
            <person name="Ovcharenko I."/>
            <person name="Putnam N.H."/>
            <person name="Shu S."/>
            <person name="Taher L."/>
            <person name="Blitz I.L."/>
            <person name="Blumberg B."/>
            <person name="Dichmann D.S."/>
            <person name="Dubchak I."/>
            <person name="Amaya E."/>
            <person name="Detter J.C."/>
            <person name="Fletcher R."/>
            <person name="Gerhard D.S."/>
            <person name="Goodstein D."/>
            <person name="Graves T."/>
            <person name="Grigoriev I.V."/>
            <person name="Grimwood J."/>
            <person name="Kawashima T."/>
            <person name="Lindquist E."/>
            <person name="Lucas S.M."/>
            <person name="Mead P.E."/>
            <person name="Mitros T."/>
            <person name="Ogino H."/>
            <person name="Ohta Y."/>
            <person name="Poliakov A.V."/>
            <person name="Pollet N."/>
            <person name="Robert J."/>
            <person name="Salamov A."/>
            <person name="Sater A.K."/>
            <person name="Schmutz J."/>
            <person name="Terry A."/>
            <person name="Vize P.D."/>
            <person name="Warren W.C."/>
            <person name="Wells D."/>
            <person name="Wills A."/>
            <person name="Wilson R.K."/>
            <person name="Zimmerman L.B."/>
            <person name="Zorn A.M."/>
            <person name="Grainger R."/>
            <person name="Grammer T."/>
            <person name="Khokha M.K."/>
            <person name="Richardson P.M."/>
            <person name="Rokhsar D.S."/>
        </authorList>
    </citation>
    <scope>NUCLEOTIDE SEQUENCE [LARGE SCALE GENOMIC DNA]</scope>
    <source>
        <strain evidence="15">Nigerian</strain>
    </source>
</reference>
<dbReference type="Gene3D" id="1.10.30.10">
    <property type="entry name" value="High mobility group box domain"/>
    <property type="match status" value="1"/>
</dbReference>
<dbReference type="InterPro" id="IPR009071">
    <property type="entry name" value="HMG_box_dom"/>
</dbReference>
<feature type="compositionally biased region" description="Polar residues" evidence="13">
    <location>
        <begin position="203"/>
        <end position="216"/>
    </location>
</feature>
<dbReference type="Ensembl" id="ENSXETT00000111146">
    <property type="protein sequence ID" value="ENSXETP00000113563"/>
    <property type="gene ID" value="ENSXETG00000046765"/>
</dbReference>
<evidence type="ECO:0000256" key="7">
    <source>
        <dbReference type="ARBA" id="ARBA00023163"/>
    </source>
</evidence>
<keyword evidence="6" id="KW-0010">Activator</keyword>
<dbReference type="GO" id="GO:0005737">
    <property type="term" value="C:cytoplasm"/>
    <property type="evidence" value="ECO:0007669"/>
    <property type="project" value="UniProtKB-SubCell"/>
</dbReference>
<evidence type="ECO:0000256" key="3">
    <source>
        <dbReference type="ARBA" id="ARBA00022491"/>
    </source>
</evidence>
<dbReference type="SMART" id="SM00398">
    <property type="entry name" value="HMG"/>
    <property type="match status" value="1"/>
</dbReference>
<dbReference type="Pfam" id="PF00505">
    <property type="entry name" value="HMG_box"/>
    <property type="match status" value="1"/>
</dbReference>
<feature type="compositionally biased region" description="Polar residues" evidence="13">
    <location>
        <begin position="166"/>
        <end position="179"/>
    </location>
</feature>
<keyword evidence="2" id="KW-0963">Cytoplasm</keyword>
<keyword evidence="5 12" id="KW-0238">DNA-binding</keyword>
<evidence type="ECO:0000256" key="11">
    <source>
        <dbReference type="ARBA" id="ARBA00070331"/>
    </source>
</evidence>
<dbReference type="FunFam" id="1.10.30.10:FF:000027">
    <property type="entry name" value="Transcription factor SOX-30"/>
    <property type="match status" value="1"/>
</dbReference>
<keyword evidence="16" id="KW-1185">Reference proteome</keyword>
<evidence type="ECO:0000256" key="6">
    <source>
        <dbReference type="ARBA" id="ARBA00023159"/>
    </source>
</evidence>
<evidence type="ECO:0000256" key="8">
    <source>
        <dbReference type="ARBA" id="ARBA00023242"/>
    </source>
</evidence>
<sequence>MHTLAVIPKKETDSNSKEMSLNIPPSETDMATSSFISKKNGRIKRPMNAFMIWARIHRQMIARSKPDLCNKDISIHLGYEWRKLTEEQKKPYYDEAFKLDRQHQALFPDWKYEPKRWNKKYSDESAQMPSFSQCKESQTLVHESKIPALVCNQPLNDTHDRGGKLQHNNDPFSNQQPNQIPVPPTRTKPTGVLALTHKPRTSAICSSSQAESTFPNNGGGKLKQNNDPLSNQQPNQIPVPPTRVRQPARQVDQALNPENSSQANRNNQCLTNSVHGNFLVPDLHVNRGYHRDPSSALPTPMPIHPTMASLPFYPGHAYPLYYLGFSDYCTSPPYFEYYHAFHPSGPHFLPLSTCLLCHRLPEYRPTMPQCQSYLGGFHPQPETSFSGLNRDFGYLSLVQQGVMGESESSTYIQAQAPFYSQNIHVVDREVEGPSVLQML</sequence>
<evidence type="ECO:0000256" key="2">
    <source>
        <dbReference type="ARBA" id="ARBA00022490"/>
    </source>
</evidence>
<dbReference type="PANTHER" id="PTHR47279">
    <property type="entry name" value="TRANSCRIPTION FACTOR SOX-30"/>
    <property type="match status" value="1"/>
</dbReference>
<evidence type="ECO:0000313" key="16">
    <source>
        <dbReference type="Proteomes" id="UP000008143"/>
    </source>
</evidence>
<dbReference type="GeneTree" id="ENSGT00940000161042"/>
<feature type="compositionally biased region" description="Polar residues" evidence="13">
    <location>
        <begin position="223"/>
        <end position="236"/>
    </location>
</feature>
<evidence type="ECO:0000313" key="17">
    <source>
        <dbReference type="RefSeq" id="XP_031753986.1"/>
    </source>
</evidence>
<dbReference type="CTD" id="11063"/>
<dbReference type="AGR" id="Xenbase:XB-GENE-29099471"/>
<feature type="region of interest" description="Disordered" evidence="13">
    <location>
        <begin position="1"/>
        <end position="31"/>
    </location>
</feature>
<reference evidence="17" key="3">
    <citation type="submission" date="2025-04" db="UniProtKB">
        <authorList>
            <consortium name="RefSeq"/>
        </authorList>
    </citation>
    <scope>IDENTIFICATION</scope>
    <source>
        <strain evidence="17">Nigerian</strain>
        <tissue evidence="17">Liver and blood</tissue>
    </source>
</reference>
<evidence type="ECO:0000259" key="14">
    <source>
        <dbReference type="PROSITE" id="PS50118"/>
    </source>
</evidence>
<accession>A0A803JZU5</accession>
<dbReference type="Proteomes" id="UP000008143">
    <property type="component" value="Chromosome 3"/>
</dbReference>
<dbReference type="AlphaFoldDB" id="A0A803JZU5"/>
<keyword evidence="3" id="KW-0678">Repressor</keyword>
<keyword evidence="8 12" id="KW-0539">Nucleus</keyword>
<keyword evidence="7" id="KW-0804">Transcription</keyword>
<dbReference type="GeneID" id="116409471"/>
<keyword evidence="4" id="KW-0805">Transcription regulation</keyword>
<dbReference type="OrthoDB" id="6247875at2759"/>
<dbReference type="PROSITE" id="PS50118">
    <property type="entry name" value="HMG_BOX_2"/>
    <property type="match status" value="1"/>
</dbReference>
<evidence type="ECO:0000256" key="9">
    <source>
        <dbReference type="ARBA" id="ARBA00054217"/>
    </source>
</evidence>
<feature type="region of interest" description="Disordered" evidence="13">
    <location>
        <begin position="200"/>
        <end position="249"/>
    </location>
</feature>
<comment type="subcellular location">
    <subcellularLocation>
        <location evidence="1">Cytoplasm</location>
    </subcellularLocation>
</comment>
<evidence type="ECO:0000256" key="4">
    <source>
        <dbReference type="ARBA" id="ARBA00023015"/>
    </source>
</evidence>
<dbReference type="Xenbase" id="XB-GENE-29099471">
    <property type="gene designation" value="sox30"/>
</dbReference>
<feature type="DNA-binding region" description="HMG box" evidence="12">
    <location>
        <begin position="43"/>
        <end position="111"/>
    </location>
</feature>
<dbReference type="GO" id="GO:0003677">
    <property type="term" value="F:DNA binding"/>
    <property type="evidence" value="ECO:0007669"/>
    <property type="project" value="UniProtKB-UniRule"/>
</dbReference>
<feature type="compositionally biased region" description="Polar residues" evidence="13">
    <location>
        <begin position="17"/>
        <end position="31"/>
    </location>
</feature>
<dbReference type="InterPro" id="IPR036910">
    <property type="entry name" value="HMG_box_dom_sf"/>
</dbReference>
<evidence type="ECO:0000256" key="5">
    <source>
        <dbReference type="ARBA" id="ARBA00023125"/>
    </source>
</evidence>
<protein>
    <recommendedName>
        <fullName evidence="11">Transcription factor SOX-30</fullName>
    </recommendedName>
</protein>
<organism evidence="15">
    <name type="scientific">Xenopus tropicalis</name>
    <name type="common">Western clawed frog</name>
    <name type="synonym">Silurana tropicalis</name>
    <dbReference type="NCBI Taxonomy" id="8364"/>
    <lineage>
        <taxon>Eukaryota</taxon>
        <taxon>Metazoa</taxon>
        <taxon>Chordata</taxon>
        <taxon>Craniata</taxon>
        <taxon>Vertebrata</taxon>
        <taxon>Euteleostomi</taxon>
        <taxon>Amphibia</taxon>
        <taxon>Batrachia</taxon>
        <taxon>Anura</taxon>
        <taxon>Pipoidea</taxon>
        <taxon>Pipidae</taxon>
        <taxon>Xenopodinae</taxon>
        <taxon>Xenopus</taxon>
        <taxon>Silurana</taxon>
    </lineage>
</organism>
<evidence type="ECO:0000256" key="12">
    <source>
        <dbReference type="PROSITE-ProRule" id="PRU00267"/>
    </source>
</evidence>
<name>A0A803JZU5_XENTR</name>